<dbReference type="CDD" id="cd06558">
    <property type="entry name" value="crotonase-like"/>
    <property type="match status" value="1"/>
</dbReference>
<dbReference type="InterPro" id="IPR029045">
    <property type="entry name" value="ClpP/crotonase-like_dom_sf"/>
</dbReference>
<proteinExistence type="inferred from homology"/>
<sequence length="257" mass="28315">MSDALVEKKVINENIVALTLNRSSKRNALNINLLEELHGHLADEYVQNFRILFLSAEGPIFSSGLDLDEATDETKIEKSAALLNKVYLSLYKRKQITVSLLQGSAFAGGLGLALATDFIIAEEHCLFGFPETKRGLIPAQILPLLTKLIAPNYVKELLLLGENISANKAKQIGLIFDVAKGQELYQSGLALSKMILKSAPIALSSTKALIQEESGDIPKKLENSLKDHVAMRKSEEAKEGFRAFIEKRPPNWESLLT</sequence>
<organism evidence="3 4">
    <name type="scientific">Candidatus Criblamydia sequanensis CRIB-18</name>
    <dbReference type="NCBI Taxonomy" id="1437425"/>
    <lineage>
        <taxon>Bacteria</taxon>
        <taxon>Pseudomonadati</taxon>
        <taxon>Chlamydiota</taxon>
        <taxon>Chlamydiia</taxon>
        <taxon>Parachlamydiales</taxon>
        <taxon>Candidatus Criblamydiaceae</taxon>
        <taxon>Candidatus Criblamydia</taxon>
    </lineage>
</organism>
<dbReference type="Proteomes" id="UP000031552">
    <property type="component" value="Unassembled WGS sequence"/>
</dbReference>
<dbReference type="SUPFAM" id="SSF52096">
    <property type="entry name" value="ClpP/crotonase"/>
    <property type="match status" value="1"/>
</dbReference>
<dbReference type="InterPro" id="IPR051683">
    <property type="entry name" value="Enoyl-CoA_Hydratase/Isomerase"/>
</dbReference>
<dbReference type="PANTHER" id="PTHR42964">
    <property type="entry name" value="ENOYL-COA HYDRATASE"/>
    <property type="match status" value="1"/>
</dbReference>
<dbReference type="GO" id="GO:0016853">
    <property type="term" value="F:isomerase activity"/>
    <property type="evidence" value="ECO:0007669"/>
    <property type="project" value="UniProtKB-KW"/>
</dbReference>
<evidence type="ECO:0000313" key="4">
    <source>
        <dbReference type="Proteomes" id="UP000031552"/>
    </source>
</evidence>
<dbReference type="OrthoDB" id="370015at2"/>
<keyword evidence="4" id="KW-1185">Reference proteome</keyword>
<evidence type="ECO:0000313" key="3">
    <source>
        <dbReference type="EMBL" id="CDR34689.1"/>
    </source>
</evidence>
<accession>A0A090E1T2</accession>
<dbReference type="AlphaFoldDB" id="A0A090E1T2"/>
<dbReference type="InterPro" id="IPR018376">
    <property type="entry name" value="Enoyl-CoA_hyd/isom_CS"/>
</dbReference>
<dbReference type="EMBL" id="CCEJ010000009">
    <property type="protein sequence ID" value="CDR34689.1"/>
    <property type="molecule type" value="Genomic_DNA"/>
</dbReference>
<dbReference type="eggNOG" id="COG1024">
    <property type="taxonomic scope" value="Bacteria"/>
</dbReference>
<dbReference type="Gene3D" id="3.90.226.10">
    <property type="entry name" value="2-enoyl-CoA Hydratase, Chain A, domain 1"/>
    <property type="match status" value="1"/>
</dbReference>
<protein>
    <submittedName>
        <fullName evidence="3">Enoyl-CoA hydratase/isomerase</fullName>
    </submittedName>
</protein>
<dbReference type="STRING" id="1437425.CSEC_1882"/>
<name>A0A090E1T2_9BACT</name>
<reference evidence="3" key="1">
    <citation type="submission" date="2013-12" db="EMBL/GenBank/DDBJ databases">
        <authorList>
            <person name="Linke B."/>
        </authorList>
    </citation>
    <scope>NUCLEOTIDE SEQUENCE [LARGE SCALE GENOMIC DNA]</scope>
    <source>
        <strain evidence="3">CRIB-18</strain>
    </source>
</reference>
<evidence type="ECO:0000256" key="1">
    <source>
        <dbReference type="ARBA" id="ARBA00005254"/>
    </source>
</evidence>
<dbReference type="InterPro" id="IPR001753">
    <property type="entry name" value="Enoyl-CoA_hydra/iso"/>
</dbReference>
<reference evidence="3" key="2">
    <citation type="submission" date="2014-09" db="EMBL/GenBank/DDBJ databases">
        <title>Criblamydia sequanensis harbors a mega-plasmid encoding arsenite resistance.</title>
        <authorList>
            <person name="Bertelli C."/>
            <person name="Goesmann A."/>
            <person name="Greub G."/>
        </authorList>
    </citation>
    <scope>NUCLEOTIDE SEQUENCE [LARGE SCALE GENOMIC DNA]</scope>
    <source>
        <strain evidence="3">CRIB-18</strain>
    </source>
</reference>
<dbReference type="Pfam" id="PF00378">
    <property type="entry name" value="ECH_1"/>
    <property type="match status" value="1"/>
</dbReference>
<dbReference type="InterPro" id="IPR014748">
    <property type="entry name" value="Enoyl-CoA_hydra_C"/>
</dbReference>
<evidence type="ECO:0000256" key="2">
    <source>
        <dbReference type="RuleBase" id="RU003707"/>
    </source>
</evidence>
<dbReference type="PROSITE" id="PS00166">
    <property type="entry name" value="ENOYL_COA_HYDRATASE"/>
    <property type="match status" value="1"/>
</dbReference>
<gene>
    <name evidence="3" type="ORF">CSEC_1882</name>
</gene>
<comment type="caution">
    <text evidence="3">The sequence shown here is derived from an EMBL/GenBank/DDBJ whole genome shotgun (WGS) entry which is preliminary data.</text>
</comment>
<dbReference type="RefSeq" id="WP_053331977.1">
    <property type="nucleotide sequence ID" value="NZ_CCEJ010000009.1"/>
</dbReference>
<dbReference type="PANTHER" id="PTHR42964:SF1">
    <property type="entry name" value="POLYKETIDE BIOSYNTHESIS ENOYL-COA HYDRATASE PKSH-RELATED"/>
    <property type="match status" value="1"/>
</dbReference>
<comment type="similarity">
    <text evidence="1 2">Belongs to the enoyl-CoA hydratase/isomerase family.</text>
</comment>
<dbReference type="Gene3D" id="1.10.12.10">
    <property type="entry name" value="Lyase 2-enoyl-coa Hydratase, Chain A, domain 2"/>
    <property type="match status" value="1"/>
</dbReference>